<dbReference type="InterPro" id="IPR036052">
    <property type="entry name" value="TrpB-like_PALP_sf"/>
</dbReference>
<evidence type="ECO:0000256" key="3">
    <source>
        <dbReference type="ARBA" id="ARBA00022898"/>
    </source>
</evidence>
<evidence type="ECO:0000259" key="5">
    <source>
        <dbReference type="Pfam" id="PF00291"/>
    </source>
</evidence>
<dbReference type="AlphaFoldDB" id="A0AA50KGK9"/>
<evidence type="ECO:0000256" key="2">
    <source>
        <dbReference type="ARBA" id="ARBA00008639"/>
    </source>
</evidence>
<accession>A0AA50KGK9</accession>
<dbReference type="Gene3D" id="3.40.50.1100">
    <property type="match status" value="2"/>
</dbReference>
<dbReference type="PANTHER" id="PTHR43780:SF2">
    <property type="entry name" value="1-AMINOCYCLOPROPANE-1-CARBOXYLATE DEAMINASE-RELATED"/>
    <property type="match status" value="1"/>
</dbReference>
<evidence type="ECO:0000313" key="6">
    <source>
        <dbReference type="EMBL" id="WMB74705.1"/>
    </source>
</evidence>
<gene>
    <name evidence="6" type="ORF">RA178_08910</name>
</gene>
<sequence>MFANSPVDTFAFAGRDIFLKRDDLLHPAFSGNKARKFGYFLDHEFAGISKVIGHGSPLANSLYSLSKLAKMKGWQCDFYVDHIASQVVKYPTGNYAAALANGANIIDLSVLIAQKQACTQPQSEPHVLSNLNARPDPTAQVGDVRLSCQDYIEAQVLVNEPTALFIPEGGRCAYAEYGINRLAQEIVQFAQANGLVDLTVFLPSGTGTTALFLNQYFIRQQTDIRVVTCAVVGGDDYLRLQFSLLNTNTSEHPQIVNVGKKYHFGKLYPEFYAMWQRVCASGVQFELLYDPLGFIVLEEYLQGGGSRPVMYIHQGGLLGNETMLPRYQRKFGQSGSSCASDH</sequence>
<feature type="modified residue" description="N6-(pyridoxal phosphate)lysine" evidence="4">
    <location>
        <position position="33"/>
    </location>
</feature>
<comment type="cofactor">
    <cofactor evidence="1">
        <name>pyridoxal 5'-phosphate</name>
        <dbReference type="ChEBI" id="CHEBI:597326"/>
    </cofactor>
</comment>
<evidence type="ECO:0000256" key="4">
    <source>
        <dbReference type="PIRSR" id="PIRSR006278-2"/>
    </source>
</evidence>
<dbReference type="RefSeq" id="WP_306685172.1">
    <property type="nucleotide sequence ID" value="NZ_CP132914.1"/>
</dbReference>
<comment type="similarity">
    <text evidence="2">Belongs to the ACC deaminase/D-cysteine desulfhydrase family.</text>
</comment>
<protein>
    <submittedName>
        <fullName evidence="6">Pyridoxal-phosphate dependent enzyme</fullName>
    </submittedName>
</protein>
<dbReference type="PANTHER" id="PTHR43780">
    <property type="entry name" value="1-AMINOCYCLOPROPANE-1-CARBOXYLATE DEAMINASE-RELATED"/>
    <property type="match status" value="1"/>
</dbReference>
<name>A0AA50KGK9_9GAMM</name>
<dbReference type="GO" id="GO:0019148">
    <property type="term" value="F:D-cysteine desulfhydrase activity"/>
    <property type="evidence" value="ECO:0007669"/>
    <property type="project" value="TreeGrafter"/>
</dbReference>
<dbReference type="Proteomes" id="UP001236800">
    <property type="component" value="Chromosome"/>
</dbReference>
<dbReference type="PIRSF" id="PIRSF006278">
    <property type="entry name" value="ACCD_DCysDesulf"/>
    <property type="match status" value="1"/>
</dbReference>
<dbReference type="SUPFAM" id="SSF53686">
    <property type="entry name" value="Tryptophan synthase beta subunit-like PLP-dependent enzymes"/>
    <property type="match status" value="1"/>
</dbReference>
<proteinExistence type="inferred from homology"/>
<organism evidence="6">
    <name type="scientific">Shewanella oncorhynchi</name>
    <dbReference type="NCBI Taxonomy" id="2726434"/>
    <lineage>
        <taxon>Bacteria</taxon>
        <taxon>Pseudomonadati</taxon>
        <taxon>Pseudomonadota</taxon>
        <taxon>Gammaproteobacteria</taxon>
        <taxon>Alteromonadales</taxon>
        <taxon>Shewanellaceae</taxon>
        <taxon>Shewanella</taxon>
    </lineage>
</organism>
<dbReference type="InterPro" id="IPR027278">
    <property type="entry name" value="ACCD_DCysDesulf"/>
</dbReference>
<dbReference type="InterPro" id="IPR001926">
    <property type="entry name" value="TrpB-like_PALP"/>
</dbReference>
<dbReference type="GeneID" id="301339299"/>
<dbReference type="EMBL" id="CP132914">
    <property type="protein sequence ID" value="WMB74705.1"/>
    <property type="molecule type" value="Genomic_DNA"/>
</dbReference>
<dbReference type="Pfam" id="PF00291">
    <property type="entry name" value="PALP"/>
    <property type="match status" value="1"/>
</dbReference>
<feature type="domain" description="Tryptophan synthase beta chain-like PALP" evidence="5">
    <location>
        <begin position="13"/>
        <end position="237"/>
    </location>
</feature>
<dbReference type="KEGG" id="sog:RA178_08910"/>
<reference evidence="6" key="1">
    <citation type="submission" date="2023-08" db="EMBL/GenBank/DDBJ databases">
        <title>Complete genome sequence of Shewanella oncorhynchi Z-P2, a siderophore putrebactin-producing bacterium.</title>
        <authorList>
            <person name="Zhang Y."/>
        </authorList>
    </citation>
    <scope>NUCLEOTIDE SEQUENCE</scope>
    <source>
        <strain evidence="6">Z-P2</strain>
    </source>
</reference>
<evidence type="ECO:0000256" key="1">
    <source>
        <dbReference type="ARBA" id="ARBA00001933"/>
    </source>
</evidence>
<keyword evidence="3 4" id="KW-0663">Pyridoxal phosphate</keyword>